<protein>
    <submittedName>
        <fullName evidence="1">Uncharacterized protein</fullName>
    </submittedName>
</protein>
<gene>
    <name evidence="1" type="ORF">CAL25_22955</name>
</gene>
<evidence type="ECO:0000313" key="2">
    <source>
        <dbReference type="Proteomes" id="UP000216913"/>
    </source>
</evidence>
<comment type="caution">
    <text evidence="1">The sequence shown here is derived from an EMBL/GenBank/DDBJ whole genome shotgun (WGS) entry which is preliminary data.</text>
</comment>
<accession>A0A261T4K7</accession>
<sequence length="816" mass="89931">MRDGSPTCYFPELGAIRFAGMSWFDEIIGMTIVQNNMSQDIILLLRRDKEKVDLPAAHVALNLPAPVVSTLMLVSVDIGTFMNNETLDQSQFTCTVVSDDFVYIPCAGSSDPNVRSLQGMYKGFDLKPVAPSAKAPRTGRFLLRYCTWNGSITTTTELWQAQGEYLSRNSRNIPSAGRGELLLLQTTLANLSITPLSFISAPNRYIVCESALMLDWYSEEKSQVWVNILHATDDNCLHAESVIIVYYFEPAVLFLSYAAIPFSSQSGNTEAGGVNFIATSYLTQEAGAWRQGQNVRRATIPINVSGAVGEATLAFQDPDYQLAWLTFPVWIDSNTDSYDSSLGIMAGMAYLFGADLSGNCFYIGTPTLIESTQAKQILALYQTPPFEHSLTSGQPMLTLGSTATTVNGLSATEHKNWSLTAEESFKAEWSIIQVSVHASFAYGEDFSQISGSSSSTDLHVSVGVSQNDAVHGLLQPYYYWEYPIFKGVKGVKTYAGVFTVVFPIGQAQDAYFPTTIKDFAYDSDYEIGSILTYLEASKPGYTGPKTLMFDLEDVPVTDDTAAGTSTHYTNQNSKHKDTTYSSNTTFNVGGSLTIGWFTTTVNYHNSDTNASTTSLTTSKSLSISISTGAVKDAIYEYQLTPYIYQSSQTKIMHVKYDVQLTGPGWQDYFGVPKVVLFRVYPLSNDLFFNAFSRSIRFTPSKTTKGNADITVMMFNNSLYSAKTVVCELYLVKPRLTGSAQGQVLILDPKKKVATQELEAMAPIERASVVFPDMNLGTVSYVSVKIYNDDDPDSARIYWGIFPYERFGDLPETLALP</sequence>
<reference evidence="1 2" key="1">
    <citation type="submission" date="2017-05" db="EMBL/GenBank/DDBJ databases">
        <title>Complete and WGS of Bordetella genogroups.</title>
        <authorList>
            <person name="Spilker T."/>
            <person name="LiPuma J."/>
        </authorList>
    </citation>
    <scope>NUCLEOTIDE SEQUENCE [LARGE SCALE GENOMIC DNA]</scope>
    <source>
        <strain evidence="1 2">AU10456</strain>
    </source>
</reference>
<dbReference type="Proteomes" id="UP000216913">
    <property type="component" value="Unassembled WGS sequence"/>
</dbReference>
<keyword evidence="2" id="KW-1185">Reference proteome</keyword>
<dbReference type="EMBL" id="NEVP01000015">
    <property type="protein sequence ID" value="OZI44197.1"/>
    <property type="molecule type" value="Genomic_DNA"/>
</dbReference>
<proteinExistence type="predicted"/>
<dbReference type="AlphaFoldDB" id="A0A261T4K7"/>
<evidence type="ECO:0000313" key="1">
    <source>
        <dbReference type="EMBL" id="OZI44197.1"/>
    </source>
</evidence>
<organism evidence="1 2">
    <name type="scientific">Bordetella genomosp. 5</name>
    <dbReference type="NCBI Taxonomy" id="1395608"/>
    <lineage>
        <taxon>Bacteria</taxon>
        <taxon>Pseudomonadati</taxon>
        <taxon>Pseudomonadota</taxon>
        <taxon>Betaproteobacteria</taxon>
        <taxon>Burkholderiales</taxon>
        <taxon>Alcaligenaceae</taxon>
        <taxon>Bordetella</taxon>
    </lineage>
</organism>
<name>A0A261T4K7_9BORD</name>